<organism evidence="1 2">
    <name type="scientific">Winogradskyella arenosi</name>
    <dbReference type="NCBI Taxonomy" id="533325"/>
    <lineage>
        <taxon>Bacteria</taxon>
        <taxon>Pseudomonadati</taxon>
        <taxon>Bacteroidota</taxon>
        <taxon>Flavobacteriia</taxon>
        <taxon>Flavobacteriales</taxon>
        <taxon>Flavobacteriaceae</taxon>
        <taxon>Winogradskyella</taxon>
    </lineage>
</organism>
<dbReference type="AlphaFoldDB" id="A0A368ZIK7"/>
<comment type="caution">
    <text evidence="1">The sequence shown here is derived from an EMBL/GenBank/DDBJ whole genome shotgun (WGS) entry which is preliminary data.</text>
</comment>
<reference evidence="1 2" key="1">
    <citation type="submission" date="2018-07" db="EMBL/GenBank/DDBJ databases">
        <title>Genomic Encyclopedia of Type Strains, Phase III (KMG-III): the genomes of soil and plant-associated and newly described type strains.</title>
        <authorList>
            <person name="Whitman W."/>
        </authorList>
    </citation>
    <scope>NUCLEOTIDE SEQUENCE [LARGE SCALE GENOMIC DNA]</scope>
    <source>
        <strain evidence="1 2">CECT 7958</strain>
    </source>
</reference>
<keyword evidence="2" id="KW-1185">Reference proteome</keyword>
<gene>
    <name evidence="1" type="ORF">DFQ08_101419</name>
</gene>
<dbReference type="EMBL" id="QPJO01000001">
    <property type="protein sequence ID" value="RCW93622.1"/>
    <property type="molecule type" value="Genomic_DNA"/>
</dbReference>
<evidence type="ECO:0000313" key="1">
    <source>
        <dbReference type="EMBL" id="RCW93622.1"/>
    </source>
</evidence>
<dbReference type="Proteomes" id="UP000253436">
    <property type="component" value="Unassembled WGS sequence"/>
</dbReference>
<name>A0A368ZIK7_9FLAO</name>
<dbReference type="RefSeq" id="WP_114308133.1">
    <property type="nucleotide sequence ID" value="NZ_QPJO01000001.1"/>
</dbReference>
<protein>
    <submittedName>
        <fullName evidence="1">Uncharacterized protein</fullName>
    </submittedName>
</protein>
<sequence length="292" mass="34328">MSKPLRILLVDDKKDYCESLSGVARHNNIQLEYKLDWETGFELLRNDPTIEFVILDGKGKIEADQEVEKDNFALRAIKDLDAYAMQIGKHIPYCVNTGFIDRFESFEGNVQIYEKKDEDRDKMFTYIAQEIAKSDYRTARLKYEEPFRAFDKGIVSNTYEHLLVKIIQAYEAKDFRKRNINVQRDLLEAIYIGLNNPIPCIPNGLFKDDGKPNHEWCTRFMEDRETNGNKLNKAIPQDIKSAFRKLKESTNRYSHIDDNEILKAPFSSNKFLLIEILEWLPIFVENNYKNYL</sequence>
<accession>A0A368ZIK7</accession>
<dbReference type="OrthoDB" id="893108at2"/>
<evidence type="ECO:0000313" key="2">
    <source>
        <dbReference type="Proteomes" id="UP000253436"/>
    </source>
</evidence>
<proteinExistence type="predicted"/>